<evidence type="ECO:0000313" key="3">
    <source>
        <dbReference type="Proteomes" id="UP000679352"/>
    </source>
</evidence>
<name>A0A975S0R2_9RHOB</name>
<evidence type="ECO:0000313" key="2">
    <source>
        <dbReference type="EMBL" id="QWK89511.1"/>
    </source>
</evidence>
<accession>A0A975S0R2</accession>
<dbReference type="GO" id="GO:0016746">
    <property type="term" value="F:acyltransferase activity"/>
    <property type="evidence" value="ECO:0007669"/>
    <property type="project" value="UniProtKB-KW"/>
</dbReference>
<dbReference type="InterPro" id="IPR045746">
    <property type="entry name" value="ACT14924-like_Acyltransf_dom"/>
</dbReference>
<evidence type="ECO:0000259" key="1">
    <source>
        <dbReference type="Pfam" id="PF19576"/>
    </source>
</evidence>
<keyword evidence="3" id="KW-1185">Reference proteome</keyword>
<dbReference type="AlphaFoldDB" id="A0A975S0R2"/>
<feature type="domain" description="Putative acyltransferase ACT14924-like acyltransferase" evidence="1">
    <location>
        <begin position="118"/>
        <end position="260"/>
    </location>
</feature>
<dbReference type="Proteomes" id="UP000679352">
    <property type="component" value="Chromosome"/>
</dbReference>
<reference evidence="2" key="1">
    <citation type="submission" date="2021-06" db="EMBL/GenBank/DDBJ databases">
        <title>Direct submission.</title>
        <authorList>
            <person name="Lee C.-S."/>
            <person name="Jin L."/>
        </authorList>
    </citation>
    <scope>NUCLEOTIDE SEQUENCE</scope>
    <source>
        <strain evidence="2">Con5</strain>
    </source>
</reference>
<proteinExistence type="predicted"/>
<keyword evidence="2" id="KW-0012">Acyltransferase</keyword>
<dbReference type="KEGG" id="gfu:KM031_11725"/>
<protein>
    <submittedName>
        <fullName evidence="2">Lysophospholipid acyltransferase family protein</fullName>
    </submittedName>
</protein>
<dbReference type="EMBL" id="CP076361">
    <property type="protein sequence ID" value="QWK89511.1"/>
    <property type="molecule type" value="Genomic_DNA"/>
</dbReference>
<gene>
    <name evidence="2" type="ORF">KM031_11725</name>
</gene>
<keyword evidence="2" id="KW-0808">Transferase</keyword>
<organism evidence="2 3">
    <name type="scientific">Gemmobacter fulvus</name>
    <dbReference type="NCBI Taxonomy" id="2840474"/>
    <lineage>
        <taxon>Bacteria</taxon>
        <taxon>Pseudomonadati</taxon>
        <taxon>Pseudomonadota</taxon>
        <taxon>Alphaproteobacteria</taxon>
        <taxon>Rhodobacterales</taxon>
        <taxon>Paracoccaceae</taxon>
        <taxon>Gemmobacter</taxon>
    </lineage>
</organism>
<dbReference type="Pfam" id="PF19576">
    <property type="entry name" value="Acyltransf_2"/>
    <property type="match status" value="1"/>
</dbReference>
<dbReference type="CDD" id="cd07986">
    <property type="entry name" value="LPLAT_ACT14924-like"/>
    <property type="match status" value="1"/>
</dbReference>
<sequence>MWRRKAQRRRRLPTRWKSWWPTALVKTIDAPEPVDGVVLTEPTKVTGKAERTYDMRRLSYAGTFTNPFKAGAIRSIEWLTAKVTLLRLIRQFERSGAPFGAPFWPKAIAQMGIDIQTPAEEIARIPATGPVVVVANHPHGLVDGMVMAEMVTRVRPDFKILTRSLLTGIPEIEEFMIPVPFPHEDNARELGLEMRNQTMAHLKRGGLIILFPAGKVACSEGWFGPAIEPEWNPFTHKMIMRSGATVVPIHFTGQNSRAYQIANKLSSTVRQGLLLYEIKRALFKPQRPHIGHPIPAEVLKQWENNPRGFLAWLRELTLSLGR</sequence>